<keyword evidence="4" id="KW-0067">ATP-binding</keyword>
<dbReference type="Gene3D" id="2.40.50.140">
    <property type="entry name" value="Nucleic acid-binding proteins"/>
    <property type="match status" value="1"/>
</dbReference>
<dbReference type="InterPro" id="IPR027417">
    <property type="entry name" value="P-loop_NTPase"/>
</dbReference>
<dbReference type="AlphaFoldDB" id="A0A0F9JI55"/>
<feature type="non-terminal residue" evidence="7">
    <location>
        <position position="146"/>
    </location>
</feature>
<keyword evidence="1" id="KW-0547">Nucleotide-binding</keyword>
<reference evidence="7" key="1">
    <citation type="journal article" date="2015" name="Nature">
        <title>Complex archaea that bridge the gap between prokaryotes and eukaryotes.</title>
        <authorList>
            <person name="Spang A."/>
            <person name="Saw J.H."/>
            <person name="Jorgensen S.L."/>
            <person name="Zaremba-Niedzwiedzka K."/>
            <person name="Martijn J."/>
            <person name="Lind A.E."/>
            <person name="van Eijk R."/>
            <person name="Schleper C."/>
            <person name="Guy L."/>
            <person name="Ettema T.J."/>
        </authorList>
    </citation>
    <scope>NUCLEOTIDE SEQUENCE</scope>
</reference>
<evidence type="ECO:0008006" key="8">
    <source>
        <dbReference type="Google" id="ProtNLM"/>
    </source>
</evidence>
<dbReference type="GO" id="GO:0005829">
    <property type="term" value="C:cytosol"/>
    <property type="evidence" value="ECO:0007669"/>
    <property type="project" value="TreeGrafter"/>
</dbReference>
<feature type="domain" description="CSD" evidence="6">
    <location>
        <begin position="7"/>
        <end position="72"/>
    </location>
</feature>
<evidence type="ECO:0000313" key="7">
    <source>
        <dbReference type="EMBL" id="KKM62021.1"/>
    </source>
</evidence>
<proteinExistence type="predicted"/>
<dbReference type="InterPro" id="IPR019844">
    <property type="entry name" value="CSD_CS"/>
</dbReference>
<dbReference type="Pfam" id="PF00270">
    <property type="entry name" value="DEAD"/>
    <property type="match status" value="1"/>
</dbReference>
<gene>
    <name evidence="7" type="ORF">LCGC14_1525830</name>
</gene>
<dbReference type="InterPro" id="IPR050079">
    <property type="entry name" value="DEAD_box_RNA_helicase"/>
</dbReference>
<dbReference type="GO" id="GO:0003676">
    <property type="term" value="F:nucleic acid binding"/>
    <property type="evidence" value="ECO:0007669"/>
    <property type="project" value="InterPro"/>
</dbReference>
<keyword evidence="2" id="KW-0378">Hydrolase</keyword>
<evidence type="ECO:0000259" key="6">
    <source>
        <dbReference type="PROSITE" id="PS51857"/>
    </source>
</evidence>
<keyword evidence="3" id="KW-0347">Helicase</keyword>
<comment type="caution">
    <text evidence="7">The sequence shown here is derived from an EMBL/GenBank/DDBJ whole genome shotgun (WGS) entry which is preliminary data.</text>
</comment>
<dbReference type="PANTHER" id="PTHR47959">
    <property type="entry name" value="ATP-DEPENDENT RNA HELICASE RHLE-RELATED"/>
    <property type="match status" value="1"/>
</dbReference>
<protein>
    <recommendedName>
        <fullName evidence="8">CSD domain-containing protein</fullName>
    </recommendedName>
</protein>
<dbReference type="GO" id="GO:0005524">
    <property type="term" value="F:ATP binding"/>
    <property type="evidence" value="ECO:0007669"/>
    <property type="project" value="UniProtKB-KW"/>
</dbReference>
<dbReference type="PANTHER" id="PTHR47959:SF13">
    <property type="entry name" value="ATP-DEPENDENT RNA HELICASE RHLE"/>
    <property type="match status" value="1"/>
</dbReference>
<dbReference type="CDD" id="cd04458">
    <property type="entry name" value="CSP_CDS"/>
    <property type="match status" value="1"/>
</dbReference>
<dbReference type="Gene3D" id="3.40.50.300">
    <property type="entry name" value="P-loop containing nucleotide triphosphate hydrolases"/>
    <property type="match status" value="1"/>
</dbReference>
<dbReference type="PROSITE" id="PS51857">
    <property type="entry name" value="CSD_2"/>
    <property type="match status" value="1"/>
</dbReference>
<dbReference type="InterPro" id="IPR012340">
    <property type="entry name" value="NA-bd_OB-fold"/>
</dbReference>
<evidence type="ECO:0000256" key="4">
    <source>
        <dbReference type="ARBA" id="ARBA00022840"/>
    </source>
</evidence>
<dbReference type="InterPro" id="IPR002059">
    <property type="entry name" value="CSP_DNA-bd"/>
</dbReference>
<dbReference type="EMBL" id="LAZR01011377">
    <property type="protein sequence ID" value="KKM62021.1"/>
    <property type="molecule type" value="Genomic_DNA"/>
</dbReference>
<evidence type="ECO:0000256" key="1">
    <source>
        <dbReference type="ARBA" id="ARBA00022741"/>
    </source>
</evidence>
<dbReference type="PROSITE" id="PS00352">
    <property type="entry name" value="CSD_1"/>
    <property type="match status" value="1"/>
</dbReference>
<dbReference type="SUPFAM" id="SSF52540">
    <property type="entry name" value="P-loop containing nucleoside triphosphate hydrolases"/>
    <property type="match status" value="1"/>
</dbReference>
<dbReference type="GO" id="GO:0003724">
    <property type="term" value="F:RNA helicase activity"/>
    <property type="evidence" value="ECO:0007669"/>
    <property type="project" value="InterPro"/>
</dbReference>
<dbReference type="SMART" id="SM00357">
    <property type="entry name" value="CSP"/>
    <property type="match status" value="1"/>
</dbReference>
<sequence>MLNKTQRMTGTVKWYNREKGFGFITSDMNSEDVFLHHTALQQHEDVSIVTGDRITFTIQKQEKGPAALEVKRLEEENKILQSVQVSNGTKFADLDLNPELLHAIRDAGYGSPTPIQAQAIPIVLKGQDLLGCAQTGTGKTAAFALP</sequence>
<evidence type="ECO:0000259" key="5">
    <source>
        <dbReference type="PROSITE" id="PS51195"/>
    </source>
</evidence>
<dbReference type="PROSITE" id="PS51195">
    <property type="entry name" value="Q_MOTIF"/>
    <property type="match status" value="1"/>
</dbReference>
<dbReference type="SUPFAM" id="SSF50249">
    <property type="entry name" value="Nucleic acid-binding proteins"/>
    <property type="match status" value="1"/>
</dbReference>
<dbReference type="GO" id="GO:0016787">
    <property type="term" value="F:hydrolase activity"/>
    <property type="evidence" value="ECO:0007669"/>
    <property type="project" value="UniProtKB-KW"/>
</dbReference>
<dbReference type="InterPro" id="IPR014014">
    <property type="entry name" value="RNA_helicase_DEAD_Q_motif"/>
</dbReference>
<dbReference type="InterPro" id="IPR011129">
    <property type="entry name" value="CSD"/>
</dbReference>
<organism evidence="7">
    <name type="scientific">marine sediment metagenome</name>
    <dbReference type="NCBI Taxonomy" id="412755"/>
    <lineage>
        <taxon>unclassified sequences</taxon>
        <taxon>metagenomes</taxon>
        <taxon>ecological metagenomes</taxon>
    </lineage>
</organism>
<evidence type="ECO:0000256" key="2">
    <source>
        <dbReference type="ARBA" id="ARBA00022801"/>
    </source>
</evidence>
<feature type="domain" description="DEAD-box RNA helicase Q" evidence="5">
    <location>
        <begin position="89"/>
        <end position="117"/>
    </location>
</feature>
<dbReference type="InterPro" id="IPR011545">
    <property type="entry name" value="DEAD/DEAH_box_helicase_dom"/>
</dbReference>
<dbReference type="PRINTS" id="PR00050">
    <property type="entry name" value="COLDSHOCK"/>
</dbReference>
<name>A0A0F9JI55_9ZZZZ</name>
<accession>A0A0F9JI55</accession>
<evidence type="ECO:0000256" key="3">
    <source>
        <dbReference type="ARBA" id="ARBA00022806"/>
    </source>
</evidence>
<dbReference type="Pfam" id="PF00313">
    <property type="entry name" value="CSD"/>
    <property type="match status" value="1"/>
</dbReference>